<keyword evidence="9" id="KW-1185">Reference proteome</keyword>
<dbReference type="Gene3D" id="3.30.190.20">
    <property type="match status" value="1"/>
</dbReference>
<organism evidence="8 9">
    <name type="scientific">Geodia barretti</name>
    <name type="common">Barrett's horny sponge</name>
    <dbReference type="NCBI Taxonomy" id="519541"/>
    <lineage>
        <taxon>Eukaryota</taxon>
        <taxon>Metazoa</taxon>
        <taxon>Porifera</taxon>
        <taxon>Demospongiae</taxon>
        <taxon>Heteroscleromorpha</taxon>
        <taxon>Tetractinellida</taxon>
        <taxon>Astrophorina</taxon>
        <taxon>Geodiidae</taxon>
        <taxon>Geodia</taxon>
    </lineage>
</organism>
<dbReference type="PROSITE" id="PS01199">
    <property type="entry name" value="RIBOSOMAL_L1"/>
    <property type="match status" value="1"/>
</dbReference>
<evidence type="ECO:0000256" key="4">
    <source>
        <dbReference type="ARBA" id="ARBA00022884"/>
    </source>
</evidence>
<dbReference type="FunFam" id="3.40.50.790:FF:000001">
    <property type="entry name" value="50S ribosomal protein L1"/>
    <property type="match status" value="1"/>
</dbReference>
<keyword evidence="4" id="KW-0694">RNA-binding</keyword>
<evidence type="ECO:0000256" key="6">
    <source>
        <dbReference type="ARBA" id="ARBA00023274"/>
    </source>
</evidence>
<dbReference type="InterPro" id="IPR016095">
    <property type="entry name" value="Ribosomal_uL1_3-a/b-sand"/>
</dbReference>
<evidence type="ECO:0000313" key="9">
    <source>
        <dbReference type="Proteomes" id="UP001174909"/>
    </source>
</evidence>
<dbReference type="AlphaFoldDB" id="A0AA35SVJ0"/>
<comment type="similarity">
    <text evidence="1 7">Belongs to the universal ribosomal protein uL1 family.</text>
</comment>
<evidence type="ECO:0000256" key="1">
    <source>
        <dbReference type="ARBA" id="ARBA00010531"/>
    </source>
</evidence>
<keyword evidence="3" id="KW-0699">rRNA-binding</keyword>
<dbReference type="Gene3D" id="3.40.50.790">
    <property type="match status" value="1"/>
</dbReference>
<dbReference type="NCBIfam" id="TIGR01169">
    <property type="entry name" value="rplA_bact"/>
    <property type="match status" value="1"/>
</dbReference>
<proteinExistence type="inferred from homology"/>
<keyword evidence="6 7" id="KW-0687">Ribonucleoprotein</keyword>
<dbReference type="GO" id="GO:0015934">
    <property type="term" value="C:large ribosomal subunit"/>
    <property type="evidence" value="ECO:0007669"/>
    <property type="project" value="InterPro"/>
</dbReference>
<dbReference type="InterPro" id="IPR005878">
    <property type="entry name" value="Ribosom_uL1_bac-type"/>
</dbReference>
<dbReference type="GO" id="GO:0019843">
    <property type="term" value="F:rRNA binding"/>
    <property type="evidence" value="ECO:0007669"/>
    <property type="project" value="UniProtKB-KW"/>
</dbReference>
<comment type="subunit">
    <text evidence="2">Part of the 50S ribosomal subunit.</text>
</comment>
<dbReference type="PANTHER" id="PTHR36427:SF3">
    <property type="entry name" value="LARGE RIBOSOMAL SUBUNIT PROTEIN UL1M"/>
    <property type="match status" value="1"/>
</dbReference>
<dbReference type="GO" id="GO:0003735">
    <property type="term" value="F:structural constituent of ribosome"/>
    <property type="evidence" value="ECO:0007669"/>
    <property type="project" value="InterPro"/>
</dbReference>
<dbReference type="GO" id="GO:0006412">
    <property type="term" value="P:translation"/>
    <property type="evidence" value="ECO:0007669"/>
    <property type="project" value="InterPro"/>
</dbReference>
<dbReference type="PANTHER" id="PTHR36427">
    <property type="entry name" value="54S RIBOSOMAL PROTEIN L1, MITOCHONDRIAL"/>
    <property type="match status" value="1"/>
</dbReference>
<dbReference type="SUPFAM" id="SSF56808">
    <property type="entry name" value="Ribosomal protein L1"/>
    <property type="match status" value="1"/>
</dbReference>
<dbReference type="Pfam" id="PF00687">
    <property type="entry name" value="Ribosomal_L1"/>
    <property type="match status" value="1"/>
</dbReference>
<gene>
    <name evidence="8" type="ORF">GBAR_LOCUS20657</name>
</gene>
<dbReference type="EMBL" id="CASHTH010002906">
    <property type="protein sequence ID" value="CAI8036870.1"/>
    <property type="molecule type" value="Genomic_DNA"/>
</dbReference>
<name>A0AA35SVJ0_GEOBA</name>
<evidence type="ECO:0000313" key="8">
    <source>
        <dbReference type="EMBL" id="CAI8036870.1"/>
    </source>
</evidence>
<comment type="caution">
    <text evidence="8">The sequence shown here is derived from an EMBL/GenBank/DDBJ whole genome shotgun (WGS) entry which is preliminary data.</text>
</comment>
<accession>A0AA35SVJ0</accession>
<evidence type="ECO:0000256" key="2">
    <source>
        <dbReference type="ARBA" id="ARBA00011838"/>
    </source>
</evidence>
<dbReference type="InterPro" id="IPR002143">
    <property type="entry name" value="Ribosomal_uL1"/>
</dbReference>
<evidence type="ECO:0000256" key="7">
    <source>
        <dbReference type="RuleBase" id="RU000659"/>
    </source>
</evidence>
<evidence type="ECO:0000256" key="5">
    <source>
        <dbReference type="ARBA" id="ARBA00022980"/>
    </source>
</evidence>
<protein>
    <recommendedName>
        <fullName evidence="7">Ribosomal protein</fullName>
    </recommendedName>
</protein>
<dbReference type="HAMAP" id="MF_01318_B">
    <property type="entry name" value="Ribosomal_uL1_B"/>
    <property type="match status" value="1"/>
</dbReference>
<reference evidence="8" key="1">
    <citation type="submission" date="2023-03" db="EMBL/GenBank/DDBJ databases">
        <authorList>
            <person name="Steffen K."/>
            <person name="Cardenas P."/>
        </authorList>
    </citation>
    <scope>NUCLEOTIDE SEQUENCE</scope>
</reference>
<dbReference type="InterPro" id="IPR023674">
    <property type="entry name" value="Ribosomal_uL1-like"/>
</dbReference>
<dbReference type="InterPro" id="IPR023673">
    <property type="entry name" value="Ribosomal_uL1_CS"/>
</dbReference>
<sequence>MAKKGKRYTEIKEHVDRLELYTVDEAVSLVKKTSGAKFDETVDLASRLGINAQHADQNIRGTVTLPHGTGKSVRVVVFAEGDPARQAEEAGADFVGTDELVDKIVDGWLDFDATIATPDLMRSIMPKLGRVLGPRGLMPNAKAGTVTMDVAATIQSIKAGQIEYRVERVSGIVHVPIGKTSFEEESIKGNLNVVMGALIAARPSSVKGRYLRSVAISATMGVGIRIDPQQFV</sequence>
<dbReference type="InterPro" id="IPR028364">
    <property type="entry name" value="Ribosomal_uL1/biogenesis"/>
</dbReference>
<dbReference type="PIRSF" id="PIRSF002155">
    <property type="entry name" value="Ribosomal_L1"/>
    <property type="match status" value="1"/>
</dbReference>
<evidence type="ECO:0000256" key="3">
    <source>
        <dbReference type="ARBA" id="ARBA00022730"/>
    </source>
</evidence>
<dbReference type="CDD" id="cd00403">
    <property type="entry name" value="Ribosomal_L1"/>
    <property type="match status" value="1"/>
</dbReference>
<keyword evidence="5 7" id="KW-0689">Ribosomal protein</keyword>
<dbReference type="Proteomes" id="UP001174909">
    <property type="component" value="Unassembled WGS sequence"/>
</dbReference>